<evidence type="ECO:0000256" key="3">
    <source>
        <dbReference type="ARBA" id="ARBA00022679"/>
    </source>
</evidence>
<dbReference type="InterPro" id="IPR001173">
    <property type="entry name" value="Glyco_trans_2-like"/>
</dbReference>
<dbReference type="Proteomes" id="UP000198901">
    <property type="component" value="Unassembled WGS sequence"/>
</dbReference>
<dbReference type="InterPro" id="IPR050256">
    <property type="entry name" value="Glycosyltransferase_2"/>
</dbReference>
<keyword evidence="3 9" id="KW-0808">Transferase</keyword>
<evidence type="ECO:0000256" key="2">
    <source>
        <dbReference type="ARBA" id="ARBA00022676"/>
    </source>
</evidence>
<evidence type="ECO:0000259" key="8">
    <source>
        <dbReference type="Pfam" id="PF00535"/>
    </source>
</evidence>
<keyword evidence="10" id="KW-1185">Reference proteome</keyword>
<dbReference type="InterPro" id="IPR029044">
    <property type="entry name" value="Nucleotide-diphossugar_trans"/>
</dbReference>
<keyword evidence="6 7" id="KW-0472">Membrane</keyword>
<evidence type="ECO:0000256" key="1">
    <source>
        <dbReference type="ARBA" id="ARBA00004141"/>
    </source>
</evidence>
<evidence type="ECO:0000256" key="5">
    <source>
        <dbReference type="ARBA" id="ARBA00022989"/>
    </source>
</evidence>
<evidence type="ECO:0000256" key="7">
    <source>
        <dbReference type="SAM" id="Phobius"/>
    </source>
</evidence>
<protein>
    <submittedName>
        <fullName evidence="9">Glycosyltransferase involved in cell wall bisynthesis</fullName>
    </submittedName>
</protein>
<dbReference type="AlphaFoldDB" id="A0A1G9MTU0"/>
<gene>
    <name evidence="9" type="ORF">SAMN04488090_1741</name>
</gene>
<dbReference type="RefSeq" id="WP_176785495.1">
    <property type="nucleotide sequence ID" value="NZ_FNGS01000003.1"/>
</dbReference>
<dbReference type="Gene3D" id="3.90.550.10">
    <property type="entry name" value="Spore Coat Polysaccharide Biosynthesis Protein SpsA, Chain A"/>
    <property type="match status" value="1"/>
</dbReference>
<accession>A0A1G9MTU0</accession>
<feature type="domain" description="Glycosyltransferase 2-like" evidence="8">
    <location>
        <begin position="14"/>
        <end position="146"/>
    </location>
</feature>
<reference evidence="9 10" key="1">
    <citation type="submission" date="2016-10" db="EMBL/GenBank/DDBJ databases">
        <authorList>
            <person name="de Groot N.N."/>
        </authorList>
    </citation>
    <scope>NUCLEOTIDE SEQUENCE [LARGE SCALE GENOMIC DNA]</scope>
    <source>
        <strain evidence="9 10">DSM 21668</strain>
    </source>
</reference>
<evidence type="ECO:0000313" key="9">
    <source>
        <dbReference type="EMBL" id="SDL77702.1"/>
    </source>
</evidence>
<dbReference type="STRING" id="563176.SAMN04488090_1741"/>
<proteinExistence type="predicted"/>
<dbReference type="PANTHER" id="PTHR48090:SF1">
    <property type="entry name" value="PROPHAGE BACTOPRENOL GLUCOSYL TRANSFERASE HOMOLOG"/>
    <property type="match status" value="1"/>
</dbReference>
<feature type="transmembrane region" description="Helical" evidence="7">
    <location>
        <begin position="238"/>
        <end position="261"/>
    </location>
</feature>
<dbReference type="SUPFAM" id="SSF53448">
    <property type="entry name" value="Nucleotide-diphospho-sugar transferases"/>
    <property type="match status" value="1"/>
</dbReference>
<name>A0A1G9MTU0_9BACT</name>
<feature type="transmembrane region" description="Helical" evidence="7">
    <location>
        <begin position="273"/>
        <end position="299"/>
    </location>
</feature>
<evidence type="ECO:0000313" key="10">
    <source>
        <dbReference type="Proteomes" id="UP000198901"/>
    </source>
</evidence>
<dbReference type="Pfam" id="PF00535">
    <property type="entry name" value="Glycos_transf_2"/>
    <property type="match status" value="1"/>
</dbReference>
<keyword evidence="5 7" id="KW-1133">Transmembrane helix</keyword>
<feature type="transmembrane region" description="Helical" evidence="7">
    <location>
        <begin position="214"/>
        <end position="231"/>
    </location>
</feature>
<keyword evidence="2" id="KW-0328">Glycosyltransferase</keyword>
<evidence type="ECO:0000256" key="6">
    <source>
        <dbReference type="ARBA" id="ARBA00023136"/>
    </source>
</evidence>
<evidence type="ECO:0000256" key="4">
    <source>
        <dbReference type="ARBA" id="ARBA00022692"/>
    </source>
</evidence>
<dbReference type="EMBL" id="FNGS01000003">
    <property type="protein sequence ID" value="SDL77702.1"/>
    <property type="molecule type" value="Genomic_DNA"/>
</dbReference>
<organism evidence="9 10">
    <name type="scientific">Siphonobacter aquaeclarae</name>
    <dbReference type="NCBI Taxonomy" id="563176"/>
    <lineage>
        <taxon>Bacteria</taxon>
        <taxon>Pseudomonadati</taxon>
        <taxon>Bacteroidota</taxon>
        <taxon>Cytophagia</taxon>
        <taxon>Cytophagales</taxon>
        <taxon>Cytophagaceae</taxon>
        <taxon>Siphonobacter</taxon>
    </lineage>
</organism>
<keyword evidence="4 7" id="KW-0812">Transmembrane</keyword>
<comment type="subcellular location">
    <subcellularLocation>
        <location evidence="1">Membrane</location>
        <topology evidence="1">Multi-pass membrane protein</topology>
    </subcellularLocation>
</comment>
<dbReference type="GO" id="GO:0005886">
    <property type="term" value="C:plasma membrane"/>
    <property type="evidence" value="ECO:0007669"/>
    <property type="project" value="TreeGrafter"/>
</dbReference>
<dbReference type="PANTHER" id="PTHR48090">
    <property type="entry name" value="UNDECAPRENYL-PHOSPHATE 4-DEOXY-4-FORMAMIDO-L-ARABINOSE TRANSFERASE-RELATED"/>
    <property type="match status" value="1"/>
</dbReference>
<sequence length="322" mass="36418">MEKTTPSLPERIHVVIPLFNDWPAVALLLERIRAVTEPTLLSRLAFLIVDDCSAVNYDTLPSGIGQSLSILRLYRNVGHQKAIALGLAYLADQPDQYPVIVMDSDGEDRPEDIPHLVQRGFEKPGHVVFAHRAKRQESLVFRLFYAIYKSMFRLLTGKVITFGNFSFVPAAQLRKLAHISEIWNNYPGGVIRSRLPYTAVPLERGRRLAGESKMNFVSLVLHGLSAVSVLIETTAVRLVLFCVIMVVASVFSIGLLFYLKFFTNTSIPGWTSYLVVSFLIVILQAFLISLLLVFIVLSYRTQPQFIPARQFRDFVDKLEKVY</sequence>
<dbReference type="GO" id="GO:0016757">
    <property type="term" value="F:glycosyltransferase activity"/>
    <property type="evidence" value="ECO:0007669"/>
    <property type="project" value="UniProtKB-KW"/>
</dbReference>